<dbReference type="EMBL" id="FXTU01000007">
    <property type="protein sequence ID" value="SMP30086.1"/>
    <property type="molecule type" value="Genomic_DNA"/>
</dbReference>
<dbReference type="EC" id="5.4.99.12" evidence="4"/>
<evidence type="ECO:0000256" key="3">
    <source>
        <dbReference type="ARBA" id="ARBA00023235"/>
    </source>
</evidence>
<dbReference type="Gene3D" id="3.30.70.580">
    <property type="entry name" value="Pseudouridine synthase I, catalytic domain, N-terminal subdomain"/>
    <property type="match status" value="1"/>
</dbReference>
<dbReference type="InterPro" id="IPR020095">
    <property type="entry name" value="PsdUridine_synth_TruA_C"/>
</dbReference>
<dbReference type="Gene3D" id="3.30.70.660">
    <property type="entry name" value="Pseudouridine synthase I, catalytic domain, C-terminal subdomain"/>
    <property type="match status" value="1"/>
</dbReference>
<comment type="subunit">
    <text evidence="4">Homodimer.</text>
</comment>
<dbReference type="FunFam" id="3.30.70.580:FF:000001">
    <property type="entry name" value="tRNA pseudouridine synthase A"/>
    <property type="match status" value="1"/>
</dbReference>
<evidence type="ECO:0000313" key="10">
    <source>
        <dbReference type="Proteomes" id="UP001157946"/>
    </source>
</evidence>
<feature type="domain" description="Pseudouridine synthase I TruA alpha/beta" evidence="8">
    <location>
        <begin position="143"/>
        <end position="244"/>
    </location>
</feature>
<comment type="catalytic activity">
    <reaction evidence="4 7">
        <text>uridine(38/39/40) in tRNA = pseudouridine(38/39/40) in tRNA</text>
        <dbReference type="Rhea" id="RHEA:22376"/>
        <dbReference type="Rhea" id="RHEA-COMP:10085"/>
        <dbReference type="Rhea" id="RHEA-COMP:10087"/>
        <dbReference type="ChEBI" id="CHEBI:65314"/>
        <dbReference type="ChEBI" id="CHEBI:65315"/>
        <dbReference type="EC" id="5.4.99.12"/>
    </reaction>
</comment>
<evidence type="ECO:0000259" key="8">
    <source>
        <dbReference type="Pfam" id="PF01416"/>
    </source>
</evidence>
<evidence type="ECO:0000256" key="1">
    <source>
        <dbReference type="ARBA" id="ARBA00009375"/>
    </source>
</evidence>
<dbReference type="SUPFAM" id="SSF55120">
    <property type="entry name" value="Pseudouridine synthase"/>
    <property type="match status" value="1"/>
</dbReference>
<dbReference type="InterPro" id="IPR020094">
    <property type="entry name" value="TruA/RsuA/RluB/E/F_N"/>
</dbReference>
<dbReference type="PANTHER" id="PTHR11142:SF0">
    <property type="entry name" value="TRNA PSEUDOURIDINE SYNTHASE-LIKE 1"/>
    <property type="match status" value="1"/>
</dbReference>
<evidence type="ECO:0000256" key="2">
    <source>
        <dbReference type="ARBA" id="ARBA00022694"/>
    </source>
</evidence>
<dbReference type="GO" id="GO:0003723">
    <property type="term" value="F:RNA binding"/>
    <property type="evidence" value="ECO:0007669"/>
    <property type="project" value="InterPro"/>
</dbReference>
<keyword evidence="2 4" id="KW-0819">tRNA processing</keyword>
<name>A0AA45WR68_9BACL</name>
<accession>A0AA45WR68</accession>
<comment type="function">
    <text evidence="4">Formation of pseudouridine at positions 38, 39 and 40 in the anticodon stem and loop of transfer RNAs.</text>
</comment>
<dbReference type="InterPro" id="IPR020097">
    <property type="entry name" value="PsdUridine_synth_TruA_a/b_dom"/>
</dbReference>
<dbReference type="GO" id="GO:0160147">
    <property type="term" value="F:tRNA pseudouridine(38-40) synthase activity"/>
    <property type="evidence" value="ECO:0007669"/>
    <property type="project" value="UniProtKB-EC"/>
</dbReference>
<organism evidence="9 10">
    <name type="scientific">Laceyella tengchongensis</name>
    <dbReference type="NCBI Taxonomy" id="574699"/>
    <lineage>
        <taxon>Bacteria</taxon>
        <taxon>Bacillati</taxon>
        <taxon>Bacillota</taxon>
        <taxon>Bacilli</taxon>
        <taxon>Bacillales</taxon>
        <taxon>Thermoactinomycetaceae</taxon>
        <taxon>Laceyella</taxon>
    </lineage>
</organism>
<dbReference type="InterPro" id="IPR001406">
    <property type="entry name" value="PsdUridine_synth_TruA"/>
</dbReference>
<dbReference type="AlphaFoldDB" id="A0AA45WR68"/>
<evidence type="ECO:0000256" key="7">
    <source>
        <dbReference type="RuleBase" id="RU003792"/>
    </source>
</evidence>
<evidence type="ECO:0000313" key="9">
    <source>
        <dbReference type="EMBL" id="SMP30086.1"/>
    </source>
</evidence>
<dbReference type="PIRSF" id="PIRSF001430">
    <property type="entry name" value="tRNA_psdUrid_synth"/>
    <property type="match status" value="1"/>
</dbReference>
<evidence type="ECO:0000256" key="5">
    <source>
        <dbReference type="PIRSR" id="PIRSR001430-1"/>
    </source>
</evidence>
<dbReference type="Proteomes" id="UP001157946">
    <property type="component" value="Unassembled WGS sequence"/>
</dbReference>
<dbReference type="HAMAP" id="MF_00171">
    <property type="entry name" value="TruA"/>
    <property type="match status" value="1"/>
</dbReference>
<comment type="caution">
    <text evidence="4">Lacks conserved residue(s) required for the propagation of feature annotation.</text>
</comment>
<sequence>MKKIKLHISYDGTDFSGFQRQPGQRTIQAELENALTALMREKIEIHGSGRTDAGVHAQGQICHFVTSSPIPAEKIAYILRNMLPRDIVAVSSEEVPSDFHARKSAHWKTYRYQIDTRCAPDVFSRRYRTHLPYAVDFQAMREAAGYLVGTHDFTSLCSAKTQVEDRVRTIYRCEVIEEEHGYAIEVTGSGFLYNMVRILAGTLVEVGRKHIDPKAISVILAARDRTKAGPTFPPEGLVLMEVGYTPWNNM</sequence>
<feature type="domain" description="Pseudouridine synthase I TruA alpha/beta" evidence="8">
    <location>
        <begin position="9"/>
        <end position="102"/>
    </location>
</feature>
<feature type="active site" description="Nucleophile" evidence="4 5">
    <location>
        <position position="52"/>
    </location>
</feature>
<dbReference type="CDD" id="cd02570">
    <property type="entry name" value="PseudoU_synth_EcTruA"/>
    <property type="match status" value="1"/>
</dbReference>
<dbReference type="NCBIfam" id="TIGR00071">
    <property type="entry name" value="hisT_truA"/>
    <property type="match status" value="1"/>
</dbReference>
<dbReference type="GO" id="GO:0031119">
    <property type="term" value="P:tRNA pseudouridine synthesis"/>
    <property type="evidence" value="ECO:0007669"/>
    <property type="project" value="UniProtKB-UniRule"/>
</dbReference>
<keyword evidence="3 4" id="KW-0413">Isomerase</keyword>
<protein>
    <recommendedName>
        <fullName evidence="4">tRNA pseudouridine synthase A</fullName>
        <ecNumber evidence="4">5.4.99.12</ecNumber>
    </recommendedName>
    <alternativeName>
        <fullName evidence="4">tRNA pseudouridine(38-40) synthase</fullName>
    </alternativeName>
    <alternativeName>
        <fullName evidence="4">tRNA pseudouridylate synthase I</fullName>
    </alternativeName>
    <alternativeName>
        <fullName evidence="4">tRNA-uridine isomerase I</fullName>
    </alternativeName>
</protein>
<feature type="binding site" evidence="4 6">
    <location>
        <position position="110"/>
    </location>
    <ligand>
        <name>substrate</name>
    </ligand>
</feature>
<reference evidence="9" key="1">
    <citation type="submission" date="2017-05" db="EMBL/GenBank/DDBJ databases">
        <authorList>
            <person name="Varghese N."/>
            <person name="Submissions S."/>
        </authorList>
    </citation>
    <scope>NUCLEOTIDE SEQUENCE</scope>
    <source>
        <strain evidence="9">DSM 45262</strain>
    </source>
</reference>
<gene>
    <name evidence="4" type="primary">truA</name>
    <name evidence="9" type="ORF">SAMN06265361_10712</name>
</gene>
<dbReference type="Pfam" id="PF01416">
    <property type="entry name" value="PseudoU_synth_1"/>
    <property type="match status" value="2"/>
</dbReference>
<dbReference type="PANTHER" id="PTHR11142">
    <property type="entry name" value="PSEUDOURIDYLATE SYNTHASE"/>
    <property type="match status" value="1"/>
</dbReference>
<comment type="caution">
    <text evidence="9">The sequence shown here is derived from an EMBL/GenBank/DDBJ whole genome shotgun (WGS) entry which is preliminary data.</text>
</comment>
<evidence type="ECO:0000256" key="6">
    <source>
        <dbReference type="PIRSR" id="PIRSR001430-2"/>
    </source>
</evidence>
<dbReference type="RefSeq" id="WP_102991343.1">
    <property type="nucleotide sequence ID" value="NZ_FXTU01000007.1"/>
</dbReference>
<evidence type="ECO:0000256" key="4">
    <source>
        <dbReference type="HAMAP-Rule" id="MF_00171"/>
    </source>
</evidence>
<comment type="similarity">
    <text evidence="1 4 7">Belongs to the tRNA pseudouridine synthase TruA family.</text>
</comment>
<dbReference type="InterPro" id="IPR020103">
    <property type="entry name" value="PsdUridine_synth_cat_dom_sf"/>
</dbReference>
<keyword evidence="10" id="KW-1185">Reference proteome</keyword>
<proteinExistence type="inferred from homology"/>